<keyword evidence="1" id="KW-0472">Membrane</keyword>
<dbReference type="InParanoid" id="L0HCT8"/>
<dbReference type="RefSeq" id="WP_015284794.1">
    <property type="nucleotide sequence ID" value="NC_019943.1"/>
</dbReference>
<evidence type="ECO:0000313" key="3">
    <source>
        <dbReference type="Proteomes" id="UP000010824"/>
    </source>
</evidence>
<feature type="transmembrane region" description="Helical" evidence="1">
    <location>
        <begin position="31"/>
        <end position="49"/>
    </location>
</feature>
<feature type="transmembrane region" description="Helical" evidence="1">
    <location>
        <begin position="7"/>
        <end position="25"/>
    </location>
</feature>
<keyword evidence="1" id="KW-0812">Transmembrane</keyword>
<feature type="transmembrane region" description="Helical" evidence="1">
    <location>
        <begin position="61"/>
        <end position="82"/>
    </location>
</feature>
<protein>
    <submittedName>
        <fullName evidence="2">Uncharacterized membrane protein required for alginate biosynthesis</fullName>
    </submittedName>
</protein>
<dbReference type="OrthoDB" id="117797at2157"/>
<keyword evidence="3" id="KW-1185">Reference proteome</keyword>
<evidence type="ECO:0000313" key="2">
    <source>
        <dbReference type="EMBL" id="AGB01830.1"/>
    </source>
</evidence>
<organism evidence="2 3">
    <name type="scientific">Methanoregula formicica (strain DSM 22288 / NBRC 105244 / SMSP)</name>
    <dbReference type="NCBI Taxonomy" id="593750"/>
    <lineage>
        <taxon>Archaea</taxon>
        <taxon>Methanobacteriati</taxon>
        <taxon>Methanobacteriota</taxon>
        <taxon>Stenosarchaea group</taxon>
        <taxon>Methanomicrobia</taxon>
        <taxon>Methanomicrobiales</taxon>
        <taxon>Methanoregulaceae</taxon>
        <taxon>Methanoregula</taxon>
    </lineage>
</organism>
<name>L0HCT8_METFS</name>
<dbReference type="STRING" id="593750.Metfor_0770"/>
<dbReference type="GeneID" id="14310083"/>
<dbReference type="KEGG" id="mfo:Metfor_0770"/>
<feature type="transmembrane region" description="Helical" evidence="1">
    <location>
        <begin position="94"/>
        <end position="111"/>
    </location>
</feature>
<dbReference type="Proteomes" id="UP000010824">
    <property type="component" value="Chromosome"/>
</dbReference>
<dbReference type="Pfam" id="PF06942">
    <property type="entry name" value="GlpM"/>
    <property type="match status" value="1"/>
</dbReference>
<sequence>MDHLQTLIKFVAGGSIIVGVTYLAQQVNPKYGGILAAAPIITTIAFLFTYSEAGIETTRQLVLGTFFFAIPSLLFLISLWFLVSRWGFLESLGGAYGIWLASVLVISRFLSLG</sequence>
<dbReference type="HOGENOM" id="CLU_2127821_0_0_2"/>
<reference evidence="2 3" key="2">
    <citation type="journal article" date="2014" name="Genome Announc.">
        <title>Complete Genome Sequence of Methanoregula formicica SMSPT, a Mesophilic Hydrogenotrophic Methanogen Isolated from a Methanogenic Upflow Anaerobic Sludge Blanket Reactor.</title>
        <authorList>
            <person name="Yamamoto K."/>
            <person name="Tamaki H."/>
            <person name="Cadillo-Quiroz H."/>
            <person name="Imachi H."/>
            <person name="Kyrpides N."/>
            <person name="Woyke T."/>
            <person name="Goodwin L."/>
            <person name="Zinder S.H."/>
            <person name="Kamagata Y."/>
            <person name="Liu W.T."/>
        </authorList>
    </citation>
    <scope>NUCLEOTIDE SEQUENCE [LARGE SCALE GENOMIC DNA]</scope>
    <source>
        <strain evidence="3">DSM 22288 / NBRC 105244 / SMSP</strain>
    </source>
</reference>
<gene>
    <name evidence="2" type="ordered locus">Metfor_0770</name>
</gene>
<reference evidence="3" key="1">
    <citation type="submission" date="2011-12" db="EMBL/GenBank/DDBJ databases">
        <title>Complete sequence of Methanoregula formicicum SMSP.</title>
        <authorList>
            <person name="Lucas S."/>
            <person name="Han J."/>
            <person name="Lapidus A."/>
            <person name="Cheng J.-F."/>
            <person name="Goodwin L."/>
            <person name="Pitluck S."/>
            <person name="Peters L."/>
            <person name="Ovchinnikova G."/>
            <person name="Teshima H."/>
            <person name="Detter J.C."/>
            <person name="Han C."/>
            <person name="Tapia R."/>
            <person name="Land M."/>
            <person name="Hauser L."/>
            <person name="Kyrpides N."/>
            <person name="Ivanova N."/>
            <person name="Pagani I."/>
            <person name="Imachi H."/>
            <person name="Tamaki H."/>
            <person name="Sekiguchi Y."/>
            <person name="Kamagata Y."/>
            <person name="Cadillo-Quiroz H."/>
            <person name="Zinder S."/>
            <person name="Liu W.-T."/>
            <person name="Woyke T."/>
        </authorList>
    </citation>
    <scope>NUCLEOTIDE SEQUENCE [LARGE SCALE GENOMIC DNA]</scope>
    <source>
        <strain evidence="3">DSM 22288 / NBRC 105244 / SMSP</strain>
    </source>
</reference>
<keyword evidence="1" id="KW-1133">Transmembrane helix</keyword>
<dbReference type="AlphaFoldDB" id="L0HCT8"/>
<dbReference type="InterPro" id="IPR009707">
    <property type="entry name" value="GlpM/YdgC"/>
</dbReference>
<dbReference type="EMBL" id="CP003167">
    <property type="protein sequence ID" value="AGB01830.1"/>
    <property type="molecule type" value="Genomic_DNA"/>
</dbReference>
<evidence type="ECO:0000256" key="1">
    <source>
        <dbReference type="SAM" id="Phobius"/>
    </source>
</evidence>
<accession>L0HCT8</accession>
<dbReference type="eggNOG" id="arCOG09606">
    <property type="taxonomic scope" value="Archaea"/>
</dbReference>
<proteinExistence type="predicted"/>